<feature type="compositionally biased region" description="Basic and acidic residues" evidence="1">
    <location>
        <begin position="148"/>
        <end position="158"/>
    </location>
</feature>
<proteinExistence type="predicted"/>
<gene>
    <name evidence="2" type="ORF">ACS15_5242</name>
</gene>
<evidence type="ECO:0000256" key="1">
    <source>
        <dbReference type="SAM" id="MobiDB-lite"/>
    </source>
</evidence>
<reference evidence="2 3" key="1">
    <citation type="submission" date="2015-09" db="EMBL/GenBank/DDBJ databases">
        <authorList>
            <person name="Xu Y."/>
            <person name="Nagy A."/>
            <person name="Liu N.T."/>
            <person name="Nou X."/>
        </authorList>
    </citation>
    <scope>NUCLEOTIDE SEQUENCE [LARGE SCALE GENOMIC DNA]</scope>
    <source>
        <strain evidence="2 3">FC1138</strain>
    </source>
</reference>
<sequence length="158" mass="17589">MLAHFIAHFALVILGGLWTAVIRTPRTIEAANGNGHGRMPYWLHIRNEETFVREAVRSMRSGGGQPSPAGANKARSFEEDIPLKGHPRVATVGATMLQRDELPLDQRLDIGTIKFIGLGTIVDEKQDGKFMGTQHSRLHRGCRSRKGRRDDRLDSLTP</sequence>
<feature type="compositionally biased region" description="Basic residues" evidence="1">
    <location>
        <begin position="136"/>
        <end position="147"/>
    </location>
</feature>
<protein>
    <submittedName>
        <fullName evidence="2">Uncharacterized protein</fullName>
    </submittedName>
</protein>
<feature type="region of interest" description="Disordered" evidence="1">
    <location>
        <begin position="133"/>
        <end position="158"/>
    </location>
</feature>
<organism evidence="2 3">
    <name type="scientific">Ralstonia insidiosa</name>
    <dbReference type="NCBI Taxonomy" id="190721"/>
    <lineage>
        <taxon>Bacteria</taxon>
        <taxon>Pseudomonadati</taxon>
        <taxon>Pseudomonadota</taxon>
        <taxon>Betaproteobacteria</taxon>
        <taxon>Burkholderiales</taxon>
        <taxon>Burkholderiaceae</taxon>
        <taxon>Ralstonia</taxon>
    </lineage>
</organism>
<accession>A0AAC9BNP4</accession>
<dbReference type="AlphaFoldDB" id="A0AAC9BNP4"/>
<evidence type="ECO:0000313" key="3">
    <source>
        <dbReference type="Proteomes" id="UP000077927"/>
    </source>
</evidence>
<name>A0AAC9BNP4_9RALS</name>
<dbReference type="Proteomes" id="UP000077927">
    <property type="component" value="Chromosome 2"/>
</dbReference>
<dbReference type="EMBL" id="CP012606">
    <property type="protein sequence ID" value="ANH76684.1"/>
    <property type="molecule type" value="Genomic_DNA"/>
</dbReference>
<evidence type="ECO:0000313" key="2">
    <source>
        <dbReference type="EMBL" id="ANH76684.1"/>
    </source>
</evidence>
<dbReference type="KEGG" id="rin:ACS15_5242"/>